<protein>
    <submittedName>
        <fullName evidence="4">Nucleoside hydrolase-like domain-containing protein</fullName>
    </submittedName>
</protein>
<dbReference type="InterPro" id="IPR011483">
    <property type="entry name" value="Sde182_NH-like"/>
</dbReference>
<reference evidence="4 5" key="1">
    <citation type="submission" date="2024-09" db="EMBL/GenBank/DDBJ databases">
        <authorList>
            <person name="Sun Q."/>
            <person name="Mori K."/>
        </authorList>
    </citation>
    <scope>NUCLEOTIDE SEQUENCE [LARGE SCALE GENOMIC DNA]</scope>
    <source>
        <strain evidence="4 5">CECT 8064</strain>
    </source>
</reference>
<dbReference type="InterPro" id="IPR036452">
    <property type="entry name" value="Ribo_hydro-like"/>
</dbReference>
<gene>
    <name evidence="4" type="ORF">ACFFUV_02410</name>
</gene>
<evidence type="ECO:0000313" key="5">
    <source>
        <dbReference type="Proteomes" id="UP001589645"/>
    </source>
</evidence>
<feature type="domain" description="Cellulose-binding Sde182 nucleoside hydrolase-like" evidence="2">
    <location>
        <begin position="38"/>
        <end position="298"/>
    </location>
</feature>
<keyword evidence="1" id="KW-0732">Signal</keyword>
<comment type="caution">
    <text evidence="4">The sequence shown here is derived from an EMBL/GenBank/DDBJ whole genome shotgun (WGS) entry which is preliminary data.</text>
</comment>
<dbReference type="Pfam" id="PF07632">
    <property type="entry name" value="Sde182_NH-like"/>
    <property type="match status" value="1"/>
</dbReference>
<feature type="domain" description="Cellulose-binding Sde182 C-terminal" evidence="3">
    <location>
        <begin position="384"/>
        <end position="470"/>
    </location>
</feature>
<dbReference type="InterPro" id="IPR048527">
    <property type="entry name" value="Sde182_C"/>
</dbReference>
<dbReference type="EMBL" id="JBHMEP010000001">
    <property type="protein sequence ID" value="MFB9133818.1"/>
    <property type="molecule type" value="Genomic_DNA"/>
</dbReference>
<dbReference type="Gene3D" id="3.90.245.10">
    <property type="entry name" value="Ribonucleoside hydrolase-like"/>
    <property type="match status" value="1"/>
</dbReference>
<evidence type="ECO:0000259" key="2">
    <source>
        <dbReference type="Pfam" id="PF07632"/>
    </source>
</evidence>
<accession>A0ABV5HHX2</accession>
<evidence type="ECO:0000259" key="3">
    <source>
        <dbReference type="Pfam" id="PF21027"/>
    </source>
</evidence>
<evidence type="ECO:0000256" key="1">
    <source>
        <dbReference type="SAM" id="SignalP"/>
    </source>
</evidence>
<dbReference type="SUPFAM" id="SSF53590">
    <property type="entry name" value="Nucleoside hydrolase"/>
    <property type="match status" value="1"/>
</dbReference>
<organism evidence="4 5">
    <name type="scientific">Vibrio olivae</name>
    <dbReference type="NCBI Taxonomy" id="1243002"/>
    <lineage>
        <taxon>Bacteria</taxon>
        <taxon>Pseudomonadati</taxon>
        <taxon>Pseudomonadota</taxon>
        <taxon>Gammaproteobacteria</taxon>
        <taxon>Vibrionales</taxon>
        <taxon>Vibrionaceae</taxon>
        <taxon>Vibrio</taxon>
    </lineage>
</organism>
<dbReference type="RefSeq" id="WP_390189407.1">
    <property type="nucleotide sequence ID" value="NZ_JBHMEP010000001.1"/>
</dbReference>
<feature type="signal peptide" evidence="1">
    <location>
        <begin position="1"/>
        <end position="28"/>
    </location>
</feature>
<dbReference type="Proteomes" id="UP001589645">
    <property type="component" value="Unassembled WGS sequence"/>
</dbReference>
<sequence length="472" mass="52349">MMKINKHLNLLVPLVSALCAGASHVSIAEPLPAVDKTRMIVLTDIGNEPDDSQSFIRLLTYANEFDIESVIATTSTWQRDKVQPQLLKERVDAYAKVFPNLEAHAEGFPSPTELKSKIISGRAGFGMDYVGEGKSSKASKTITQIVDKADDRPVWITVWGGSVDLAQALWDVKHTRSNEDVAAFIRKIRVYSISDQDNTGAWIRRNFPTMTWISSLHAFNDYWLSTWIGISAPMAEGGDMSQVNNEWIGQHIQQGPLGSQYPDIMYIMEGDSPSFMYLLQNGLNVPDHPEYGGWGGRYAAVTYDDAGGLRTSTSDTVTGVDGKEYRNASATIWRFREQFQNDFAGRIQWTLTDDFSKANHNPNVKLNGEGGLAPVYIEAKSGEKVNLSATGSSDPDNDALNYRWWQYAEPSAHALQIHFGPKIELSSTNQADTSFVAPKVDKPTPFHVIIEVSDEGTPSLYSYRRAIITVSP</sequence>
<keyword evidence="5" id="KW-1185">Reference proteome</keyword>
<dbReference type="InterPro" id="IPR013783">
    <property type="entry name" value="Ig-like_fold"/>
</dbReference>
<dbReference type="Pfam" id="PF21027">
    <property type="entry name" value="Sde0182_C"/>
    <property type="match status" value="1"/>
</dbReference>
<feature type="chain" id="PRO_5046751207" evidence="1">
    <location>
        <begin position="29"/>
        <end position="472"/>
    </location>
</feature>
<name>A0ABV5HHX2_9VIBR</name>
<evidence type="ECO:0000313" key="4">
    <source>
        <dbReference type="EMBL" id="MFB9133818.1"/>
    </source>
</evidence>
<proteinExistence type="predicted"/>
<dbReference type="Gene3D" id="2.60.40.10">
    <property type="entry name" value="Immunoglobulins"/>
    <property type="match status" value="1"/>
</dbReference>